<dbReference type="Proteomes" id="UP000245380">
    <property type="component" value="Unassembled WGS sequence"/>
</dbReference>
<accession>A0A2U3D8F3</accession>
<feature type="domain" description="ABC transporter" evidence="4">
    <location>
        <begin position="4"/>
        <end position="246"/>
    </location>
</feature>
<dbReference type="GO" id="GO:0005886">
    <property type="term" value="C:plasma membrane"/>
    <property type="evidence" value="ECO:0007669"/>
    <property type="project" value="TreeGrafter"/>
</dbReference>
<keyword evidence="1" id="KW-0813">Transport</keyword>
<evidence type="ECO:0000259" key="4">
    <source>
        <dbReference type="PROSITE" id="PS50893"/>
    </source>
</evidence>
<dbReference type="InterPro" id="IPR027417">
    <property type="entry name" value="P-loop_NTPase"/>
</dbReference>
<dbReference type="PROSITE" id="PS50893">
    <property type="entry name" value="ABC_TRANSPORTER_2"/>
    <property type="match status" value="1"/>
</dbReference>
<keyword evidence="6" id="KW-1185">Reference proteome</keyword>
<dbReference type="InterPro" id="IPR032823">
    <property type="entry name" value="BCA_ABC_TP_C"/>
</dbReference>
<dbReference type="CDD" id="cd03219">
    <property type="entry name" value="ABC_Mj1267_LivG_branched"/>
    <property type="match status" value="1"/>
</dbReference>
<dbReference type="InterPro" id="IPR051120">
    <property type="entry name" value="ABC_AA/LPS_Transport"/>
</dbReference>
<dbReference type="GO" id="GO:0005524">
    <property type="term" value="F:ATP binding"/>
    <property type="evidence" value="ECO:0007669"/>
    <property type="project" value="UniProtKB-KW"/>
</dbReference>
<dbReference type="AlphaFoldDB" id="A0A2U3D8F3"/>
<keyword evidence="3" id="KW-0067">ATP-binding</keyword>
<dbReference type="SMART" id="SM00382">
    <property type="entry name" value="AAA"/>
    <property type="match status" value="1"/>
</dbReference>
<dbReference type="Pfam" id="PF12399">
    <property type="entry name" value="BCA_ABC_TP_C"/>
    <property type="match status" value="1"/>
</dbReference>
<dbReference type="InterPro" id="IPR003593">
    <property type="entry name" value="AAA+_ATPase"/>
</dbReference>
<dbReference type="InterPro" id="IPR017871">
    <property type="entry name" value="ABC_transporter-like_CS"/>
</dbReference>
<reference evidence="5 6" key="1">
    <citation type="submission" date="2016-11" db="EMBL/GenBank/DDBJ databases">
        <title>Comparative genomics of Acidibacillus ferroxidans species.</title>
        <authorList>
            <person name="Oliveira G."/>
            <person name="Nunes G."/>
            <person name="Oliveira R."/>
            <person name="Araujo F."/>
            <person name="Salim A."/>
            <person name="Scholte L."/>
            <person name="Morais D."/>
            <person name="Nancucheo I."/>
            <person name="Johnson D.B."/>
            <person name="Grail B."/>
            <person name="Bittencourt J."/>
            <person name="Valadares R."/>
        </authorList>
    </citation>
    <scope>NUCLEOTIDE SEQUENCE [LARGE SCALE GENOMIC DNA]</scope>
    <source>
        <strain evidence="5 6">Y002</strain>
    </source>
</reference>
<comment type="caution">
    <text evidence="5">The sequence shown here is derived from an EMBL/GenBank/DDBJ whole genome shotgun (WGS) entry which is preliminary data.</text>
</comment>
<proteinExistence type="predicted"/>
<dbReference type="InterPro" id="IPR003439">
    <property type="entry name" value="ABC_transporter-like_ATP-bd"/>
</dbReference>
<dbReference type="SUPFAM" id="SSF52540">
    <property type="entry name" value="P-loop containing nucleoside triphosphate hydrolases"/>
    <property type="match status" value="1"/>
</dbReference>
<dbReference type="PROSITE" id="PS00211">
    <property type="entry name" value="ABC_TRANSPORTER_1"/>
    <property type="match status" value="1"/>
</dbReference>
<dbReference type="Gene3D" id="3.40.50.300">
    <property type="entry name" value="P-loop containing nucleotide triphosphate hydrolases"/>
    <property type="match status" value="1"/>
</dbReference>
<evidence type="ECO:0000256" key="2">
    <source>
        <dbReference type="ARBA" id="ARBA00022741"/>
    </source>
</evidence>
<dbReference type="PANTHER" id="PTHR45772">
    <property type="entry name" value="CONSERVED COMPONENT OF ABC TRANSPORTER FOR NATURAL AMINO ACIDS-RELATED"/>
    <property type="match status" value="1"/>
</dbReference>
<name>A0A2U3D8F3_SULT2</name>
<evidence type="ECO:0000313" key="6">
    <source>
        <dbReference type="Proteomes" id="UP000245380"/>
    </source>
</evidence>
<gene>
    <name evidence="5" type="ORF">BM613_08020</name>
</gene>
<evidence type="ECO:0000256" key="1">
    <source>
        <dbReference type="ARBA" id="ARBA00022448"/>
    </source>
</evidence>
<dbReference type="EMBL" id="MPDK01000011">
    <property type="protein sequence ID" value="PWI57557.1"/>
    <property type="molecule type" value="Genomic_DNA"/>
</dbReference>
<keyword evidence="2" id="KW-0547">Nucleotide-binding</keyword>
<evidence type="ECO:0000256" key="3">
    <source>
        <dbReference type="ARBA" id="ARBA00022840"/>
    </source>
</evidence>
<protein>
    <recommendedName>
        <fullName evidence="4">ABC transporter domain-containing protein</fullName>
    </recommendedName>
</protein>
<sequence>MTILEAIEISIGYRGHQVIENASLKLDQGQFVSLIGPNGAGKTTLLNALGGQLRIQTGDIQFEGKSIANWSADRRARAGIGRSFQAVHLFPNLTTEQNIQLAVQAKRRLRLHHLLGKVDQEVTAATRQILNEIGLLHVARVAAKALSHGDKRKLELAMLLSLQPRVLLLDEPTAGMSMTETPMMLKLIAQLKATGHYAILLVEHKIDMVMQLSDRIVVLHQGHILAQGTPSEVMNDQEVTNAYLGGHYEGIT</sequence>
<dbReference type="GO" id="GO:0016887">
    <property type="term" value="F:ATP hydrolysis activity"/>
    <property type="evidence" value="ECO:0007669"/>
    <property type="project" value="InterPro"/>
</dbReference>
<dbReference type="PANTHER" id="PTHR45772:SF3">
    <property type="entry name" value="ABC TRANSPORTER ATP-BINDING PROTEIN"/>
    <property type="match status" value="1"/>
</dbReference>
<dbReference type="OrthoDB" id="9805514at2"/>
<organism evidence="5 6">
    <name type="scientific">Sulfoacidibacillus thermotolerans</name>
    <name type="common">Acidibacillus sulfuroxidans</name>
    <dbReference type="NCBI Taxonomy" id="1765684"/>
    <lineage>
        <taxon>Bacteria</taxon>
        <taxon>Bacillati</taxon>
        <taxon>Bacillota</taxon>
        <taxon>Bacilli</taxon>
        <taxon>Bacillales</taxon>
        <taxon>Alicyclobacillaceae</taxon>
        <taxon>Sulfoacidibacillus</taxon>
    </lineage>
</organism>
<dbReference type="Pfam" id="PF00005">
    <property type="entry name" value="ABC_tran"/>
    <property type="match status" value="1"/>
</dbReference>
<evidence type="ECO:0000313" key="5">
    <source>
        <dbReference type="EMBL" id="PWI57557.1"/>
    </source>
</evidence>